<dbReference type="OrthoDB" id="2014755at2759"/>
<feature type="domain" description="SMP" evidence="3">
    <location>
        <begin position="167"/>
        <end position="217"/>
    </location>
</feature>
<evidence type="ECO:0000313" key="5">
    <source>
        <dbReference type="Proteomes" id="UP000639772"/>
    </source>
</evidence>
<dbReference type="Proteomes" id="UP000639772">
    <property type="component" value="Unassembled WGS sequence"/>
</dbReference>
<dbReference type="InterPro" id="IPR007011">
    <property type="entry name" value="LEA_SMP_dom"/>
</dbReference>
<dbReference type="AlphaFoldDB" id="A0A835PFS2"/>
<dbReference type="Pfam" id="PF04927">
    <property type="entry name" value="SMP"/>
    <property type="match status" value="2"/>
</dbReference>
<evidence type="ECO:0000256" key="1">
    <source>
        <dbReference type="ARBA" id="ARBA00010733"/>
    </source>
</evidence>
<evidence type="ECO:0000313" key="4">
    <source>
        <dbReference type="EMBL" id="KAG0451124.1"/>
    </source>
</evidence>
<evidence type="ECO:0000256" key="2">
    <source>
        <dbReference type="ARBA" id="ARBA00022737"/>
    </source>
</evidence>
<proteinExistence type="inferred from homology"/>
<gene>
    <name evidence="4" type="ORF">HPP92_026397</name>
</gene>
<feature type="domain" description="SMP" evidence="3">
    <location>
        <begin position="14"/>
        <end position="69"/>
    </location>
</feature>
<keyword evidence="2" id="KW-0677">Repeat</keyword>
<dbReference type="EMBL" id="JADCNM010000079">
    <property type="protein sequence ID" value="KAG0451124.1"/>
    <property type="molecule type" value="Genomic_DNA"/>
</dbReference>
<protein>
    <recommendedName>
        <fullName evidence="3">SMP domain-containing protein</fullName>
    </recommendedName>
</protein>
<reference evidence="4 5" key="1">
    <citation type="journal article" date="2020" name="Nat. Food">
        <title>A phased Vanilla planifolia genome enables genetic improvement of flavour and production.</title>
        <authorList>
            <person name="Hasing T."/>
            <person name="Tang H."/>
            <person name="Brym M."/>
            <person name="Khazi F."/>
            <person name="Huang T."/>
            <person name="Chambers A.H."/>
        </authorList>
    </citation>
    <scope>NUCLEOTIDE SEQUENCE [LARGE SCALE GENOMIC DNA]</scope>
    <source>
        <tissue evidence="4">Leaf</tissue>
    </source>
</reference>
<dbReference type="PANTHER" id="PTHR31174:SF7">
    <property type="entry name" value="LATE EMBRYOGENESIS ABUNDANT PROTEIN 31-RELATED"/>
    <property type="match status" value="1"/>
</dbReference>
<organism evidence="4 5">
    <name type="scientific">Vanilla planifolia</name>
    <name type="common">Vanilla</name>
    <dbReference type="NCBI Taxonomy" id="51239"/>
    <lineage>
        <taxon>Eukaryota</taxon>
        <taxon>Viridiplantae</taxon>
        <taxon>Streptophyta</taxon>
        <taxon>Embryophyta</taxon>
        <taxon>Tracheophyta</taxon>
        <taxon>Spermatophyta</taxon>
        <taxon>Magnoliopsida</taxon>
        <taxon>Liliopsida</taxon>
        <taxon>Asparagales</taxon>
        <taxon>Orchidaceae</taxon>
        <taxon>Vanilloideae</taxon>
        <taxon>Vanilleae</taxon>
        <taxon>Vanilla</taxon>
    </lineage>
</organism>
<accession>A0A835PFS2</accession>
<evidence type="ECO:0000259" key="3">
    <source>
        <dbReference type="Pfam" id="PF04927"/>
    </source>
</evidence>
<dbReference type="InterPro" id="IPR042971">
    <property type="entry name" value="LEA_SMP"/>
</dbReference>
<sequence>MSKQQQPRLTDESIKYGDVFPVQGDLARETVRSGDASMMQSAENLVTGRTLRGAAASVMQSAATQNERACLVGHDEISCEPAIGGVSVTEVDISGRRVIRETVAGQTVAQFPVTTEGTGGILPRQEITVGEALEGAALMQGDKASWCVSLARFETRIVFFPGDDESDATAKMVADRAVTREDAEVVLGAEVRNRPDMKTVPGGVAESMAAAARLNQSNSSA</sequence>
<dbReference type="PANTHER" id="PTHR31174">
    <property type="entry name" value="SEED MATURATION FAMILY PROTEIN"/>
    <property type="match status" value="1"/>
</dbReference>
<comment type="caution">
    <text evidence="4">The sequence shown here is derived from an EMBL/GenBank/DDBJ whole genome shotgun (WGS) entry which is preliminary data.</text>
</comment>
<name>A0A835PFS2_VANPL</name>
<comment type="similarity">
    <text evidence="1">Belongs to the LEA type SMP family.</text>
</comment>